<evidence type="ECO:0000313" key="3">
    <source>
        <dbReference type="Proteomes" id="UP000238762"/>
    </source>
</evidence>
<feature type="domain" description="HTH cro/C1-type" evidence="1">
    <location>
        <begin position="25"/>
        <end position="68"/>
    </location>
</feature>
<dbReference type="InterPro" id="IPR010982">
    <property type="entry name" value="Lambda_DNA-bd_dom_sf"/>
</dbReference>
<comment type="caution">
    <text evidence="2">The sequence shown here is derived from an EMBL/GenBank/DDBJ whole genome shotgun (WGS) entry which is preliminary data.</text>
</comment>
<protein>
    <submittedName>
        <fullName evidence="2">Transcriptional regulator</fullName>
    </submittedName>
</protein>
<reference evidence="2 3" key="2">
    <citation type="submission" date="2018-03" db="EMBL/GenBank/DDBJ databases">
        <title>The ancient ancestry and fast evolution of plastids.</title>
        <authorList>
            <person name="Moore K.R."/>
            <person name="Magnabosco C."/>
            <person name="Momper L."/>
            <person name="Gold D.A."/>
            <person name="Bosak T."/>
            <person name="Fournier G.P."/>
        </authorList>
    </citation>
    <scope>NUCLEOTIDE SEQUENCE [LARGE SCALE GENOMIC DNA]</scope>
    <source>
        <strain evidence="2 3">CCAP 1448/3</strain>
    </source>
</reference>
<sequence>MGFTAKTVTSKPAVELKQPEVGKLIRKLRQLTQLNQSQFAAVLGVSFGTINRWENGHMQPSSLALRQIRSLAEALSYSSSETVRDESQRLLTQYFEKR</sequence>
<dbReference type="PROSITE" id="PS50943">
    <property type="entry name" value="HTH_CROC1"/>
    <property type="match status" value="1"/>
</dbReference>
<organism evidence="2 3">
    <name type="scientific">Merismopedia glauca CCAP 1448/3</name>
    <dbReference type="NCBI Taxonomy" id="1296344"/>
    <lineage>
        <taxon>Bacteria</taxon>
        <taxon>Bacillati</taxon>
        <taxon>Cyanobacteriota</taxon>
        <taxon>Cyanophyceae</taxon>
        <taxon>Synechococcales</taxon>
        <taxon>Merismopediaceae</taxon>
        <taxon>Merismopedia</taxon>
    </lineage>
</organism>
<dbReference type="Gene3D" id="1.10.260.40">
    <property type="entry name" value="lambda repressor-like DNA-binding domains"/>
    <property type="match status" value="1"/>
</dbReference>
<accession>A0A2T1C4K3</accession>
<gene>
    <name evidence="2" type="ORF">C7B64_09690</name>
</gene>
<evidence type="ECO:0000313" key="2">
    <source>
        <dbReference type="EMBL" id="PSB03210.1"/>
    </source>
</evidence>
<dbReference type="OrthoDB" id="465980at2"/>
<dbReference type="EMBL" id="PVWJ01000038">
    <property type="protein sequence ID" value="PSB03210.1"/>
    <property type="molecule type" value="Genomic_DNA"/>
</dbReference>
<dbReference type="Pfam" id="PF01381">
    <property type="entry name" value="HTH_3"/>
    <property type="match status" value="1"/>
</dbReference>
<reference evidence="2 3" key="1">
    <citation type="submission" date="2018-02" db="EMBL/GenBank/DDBJ databases">
        <authorList>
            <person name="Cohen D.B."/>
            <person name="Kent A.D."/>
        </authorList>
    </citation>
    <scope>NUCLEOTIDE SEQUENCE [LARGE SCALE GENOMIC DNA]</scope>
    <source>
        <strain evidence="2 3">CCAP 1448/3</strain>
    </source>
</reference>
<name>A0A2T1C4K3_9CYAN</name>
<dbReference type="SUPFAM" id="SSF47413">
    <property type="entry name" value="lambda repressor-like DNA-binding domains"/>
    <property type="match status" value="1"/>
</dbReference>
<dbReference type="InterPro" id="IPR001387">
    <property type="entry name" value="Cro/C1-type_HTH"/>
</dbReference>
<dbReference type="SMART" id="SM00530">
    <property type="entry name" value="HTH_XRE"/>
    <property type="match status" value="1"/>
</dbReference>
<dbReference type="Proteomes" id="UP000238762">
    <property type="component" value="Unassembled WGS sequence"/>
</dbReference>
<proteinExistence type="predicted"/>
<dbReference type="AlphaFoldDB" id="A0A2T1C4K3"/>
<dbReference type="CDD" id="cd00093">
    <property type="entry name" value="HTH_XRE"/>
    <property type="match status" value="1"/>
</dbReference>
<keyword evidence="3" id="KW-1185">Reference proteome</keyword>
<dbReference type="GO" id="GO:0003677">
    <property type="term" value="F:DNA binding"/>
    <property type="evidence" value="ECO:0007669"/>
    <property type="project" value="InterPro"/>
</dbReference>
<evidence type="ECO:0000259" key="1">
    <source>
        <dbReference type="PROSITE" id="PS50943"/>
    </source>
</evidence>